<accession>A0ABS5QTZ0</accession>
<evidence type="ECO:0000313" key="1">
    <source>
        <dbReference type="EMBL" id="MBS9336668.1"/>
    </source>
</evidence>
<gene>
    <name evidence="1" type="ORF">G6R28_05435</name>
</gene>
<reference evidence="1 2" key="1">
    <citation type="submission" date="2020-02" db="EMBL/GenBank/DDBJ databases">
        <title>Fructobacillus sp. isolated from paper mulberry of Taiwan.</title>
        <authorList>
            <person name="Lin S.-T."/>
        </authorList>
    </citation>
    <scope>NUCLEOTIDE SEQUENCE [LARGE SCALE GENOMIC DNA]</scope>
    <source>
        <strain evidence="1 2">M1-21</strain>
    </source>
</reference>
<comment type="caution">
    <text evidence="1">The sequence shown here is derived from an EMBL/GenBank/DDBJ whole genome shotgun (WGS) entry which is preliminary data.</text>
</comment>
<dbReference type="RefSeq" id="WP_213793228.1">
    <property type="nucleotide sequence ID" value="NZ_JAAMFJ010000003.1"/>
</dbReference>
<proteinExistence type="predicted"/>
<dbReference type="EMBL" id="JAAMFJ010000003">
    <property type="protein sequence ID" value="MBS9336668.1"/>
    <property type="molecule type" value="Genomic_DNA"/>
</dbReference>
<evidence type="ECO:0000313" key="2">
    <source>
        <dbReference type="Proteomes" id="UP000735205"/>
    </source>
</evidence>
<organism evidence="1 2">
    <name type="scientific">Fructobacillus papyrifericola</name>
    <dbReference type="NCBI Taxonomy" id="2713172"/>
    <lineage>
        <taxon>Bacteria</taxon>
        <taxon>Bacillati</taxon>
        <taxon>Bacillota</taxon>
        <taxon>Bacilli</taxon>
        <taxon>Lactobacillales</taxon>
        <taxon>Lactobacillaceae</taxon>
        <taxon>Fructobacillus</taxon>
    </lineage>
</organism>
<sequence>MQTFMKEFREFIPNKKGALISKGKAVDLDTQVNKYAEENNLEILQFQVRYGSGFGESQSPKRIMVLFRQIED</sequence>
<protein>
    <submittedName>
        <fullName evidence="1">Uncharacterized protein</fullName>
    </submittedName>
</protein>
<dbReference type="Proteomes" id="UP000735205">
    <property type="component" value="Unassembled WGS sequence"/>
</dbReference>
<name>A0ABS5QTZ0_9LACO</name>
<keyword evidence="2" id="KW-1185">Reference proteome</keyword>